<dbReference type="SUPFAM" id="SSF52540">
    <property type="entry name" value="P-loop containing nucleoside triphosphate hydrolases"/>
    <property type="match status" value="1"/>
</dbReference>
<name>A0A397S0F6_9GLOM</name>
<sequence length="264" mass="32014">MKQKYTKINDTWHNISFVKNIGIENKKFTNNEALLLKLGDKTREKLLKEMNRKTIPQLIIIDGVDGVGKTTIVESLINKFQEQGLKVINNTFKRRRSDNPKFTKPNLKYEWMFRKEVVEQINKRMITYGNEDIILLDKSPYCEYFYQRTKSFDRGYITPYGNFRMEEEIFKYKDIIDNAIVIFLENKQCWSNYYNRETKKDNGGHKSSYETLKEKEYLDMVKMFKEHQVIYENKKKYKAVEIKNDRESWKRIYNQIVRFIKDEY</sequence>
<dbReference type="Proteomes" id="UP000265703">
    <property type="component" value="Unassembled WGS sequence"/>
</dbReference>
<dbReference type="InterPro" id="IPR027417">
    <property type="entry name" value="P-loop_NTPase"/>
</dbReference>
<evidence type="ECO:0000313" key="1">
    <source>
        <dbReference type="EMBL" id="RIA79960.1"/>
    </source>
</evidence>
<protein>
    <submittedName>
        <fullName evidence="1">Uncharacterized protein</fullName>
    </submittedName>
</protein>
<dbReference type="OrthoDB" id="2426245at2759"/>
<dbReference type="Gene3D" id="3.40.50.300">
    <property type="entry name" value="P-loop containing nucleotide triphosphate hydrolases"/>
    <property type="match status" value="1"/>
</dbReference>
<comment type="caution">
    <text evidence="1">The sequence shown here is derived from an EMBL/GenBank/DDBJ whole genome shotgun (WGS) entry which is preliminary data.</text>
</comment>
<accession>A0A397S0F6</accession>
<keyword evidence="2" id="KW-1185">Reference proteome</keyword>
<gene>
    <name evidence="1" type="ORF">C1645_843818</name>
</gene>
<reference evidence="1 2" key="1">
    <citation type="submission" date="2018-06" db="EMBL/GenBank/DDBJ databases">
        <title>Comparative genomics reveals the genomic features of Rhizophagus irregularis, R. cerebriforme, R. diaphanum and Gigaspora rosea, and their symbiotic lifestyle signature.</title>
        <authorList>
            <person name="Morin E."/>
            <person name="San Clemente H."/>
            <person name="Chen E.C.H."/>
            <person name="De La Providencia I."/>
            <person name="Hainaut M."/>
            <person name="Kuo A."/>
            <person name="Kohler A."/>
            <person name="Murat C."/>
            <person name="Tang N."/>
            <person name="Roy S."/>
            <person name="Loubradou J."/>
            <person name="Henrissat B."/>
            <person name="Grigoriev I.V."/>
            <person name="Corradi N."/>
            <person name="Roux C."/>
            <person name="Martin F.M."/>
        </authorList>
    </citation>
    <scope>NUCLEOTIDE SEQUENCE [LARGE SCALE GENOMIC DNA]</scope>
    <source>
        <strain evidence="1 2">DAOM 227022</strain>
    </source>
</reference>
<dbReference type="EMBL" id="QKYT01001084">
    <property type="protein sequence ID" value="RIA79960.1"/>
    <property type="molecule type" value="Genomic_DNA"/>
</dbReference>
<dbReference type="AlphaFoldDB" id="A0A397S0F6"/>
<evidence type="ECO:0000313" key="2">
    <source>
        <dbReference type="Proteomes" id="UP000265703"/>
    </source>
</evidence>
<organism evidence="1 2">
    <name type="scientific">Glomus cerebriforme</name>
    <dbReference type="NCBI Taxonomy" id="658196"/>
    <lineage>
        <taxon>Eukaryota</taxon>
        <taxon>Fungi</taxon>
        <taxon>Fungi incertae sedis</taxon>
        <taxon>Mucoromycota</taxon>
        <taxon>Glomeromycotina</taxon>
        <taxon>Glomeromycetes</taxon>
        <taxon>Glomerales</taxon>
        <taxon>Glomeraceae</taxon>
        <taxon>Glomus</taxon>
    </lineage>
</organism>
<dbReference type="STRING" id="658196.A0A397S0F6"/>
<proteinExistence type="predicted"/>